<feature type="non-terminal residue" evidence="1">
    <location>
        <position position="1"/>
    </location>
</feature>
<dbReference type="AlphaFoldDB" id="A0A0A9Y396"/>
<organism evidence="1">
    <name type="scientific">Lygus hesperus</name>
    <name type="common">Western plant bug</name>
    <dbReference type="NCBI Taxonomy" id="30085"/>
    <lineage>
        <taxon>Eukaryota</taxon>
        <taxon>Metazoa</taxon>
        <taxon>Ecdysozoa</taxon>
        <taxon>Arthropoda</taxon>
        <taxon>Hexapoda</taxon>
        <taxon>Insecta</taxon>
        <taxon>Pterygota</taxon>
        <taxon>Neoptera</taxon>
        <taxon>Paraneoptera</taxon>
        <taxon>Hemiptera</taxon>
        <taxon>Heteroptera</taxon>
        <taxon>Panheteroptera</taxon>
        <taxon>Cimicomorpha</taxon>
        <taxon>Miridae</taxon>
        <taxon>Mirini</taxon>
        <taxon>Lygus</taxon>
    </lineage>
</organism>
<sequence length="169" mass="19206">IHVINCTTSAEMYDCLKKLYDQDEARVKCNTLEEFFTFQYDSSCDMATNLSKLENIVFKLNSSGQKIEAEMHIARIMSILPSHFQPHFTTAWDSTPDGQKTVANLKTRLIRDEKRYNPTSNKDSGAAVAFKALQIECFSCGGDHFANKCPKKQNTSKKKSYKKFPPCKS</sequence>
<proteinExistence type="predicted"/>
<dbReference type="EMBL" id="GBHO01018021">
    <property type="protein sequence ID" value="JAG25583.1"/>
    <property type="molecule type" value="Transcribed_RNA"/>
</dbReference>
<evidence type="ECO:0000313" key="1">
    <source>
        <dbReference type="EMBL" id="JAG25583.1"/>
    </source>
</evidence>
<reference evidence="1" key="2">
    <citation type="submission" date="2014-07" db="EMBL/GenBank/DDBJ databases">
        <authorList>
            <person name="Hull J."/>
        </authorList>
    </citation>
    <scope>NUCLEOTIDE SEQUENCE</scope>
</reference>
<name>A0A0A9Y396_LYGHE</name>
<accession>A0A0A9Y396</accession>
<protein>
    <submittedName>
        <fullName evidence="1">Eukaryotic translation initiation factor 3 subunit G</fullName>
    </submittedName>
</protein>
<keyword evidence="1" id="KW-0648">Protein biosynthesis</keyword>
<reference evidence="1" key="1">
    <citation type="journal article" date="2014" name="PLoS ONE">
        <title>Transcriptome-Based Identification of ABC Transporters in the Western Tarnished Plant Bug Lygus hesperus.</title>
        <authorList>
            <person name="Hull J.J."/>
            <person name="Chaney K."/>
            <person name="Geib S.M."/>
            <person name="Fabrick J.A."/>
            <person name="Brent C.S."/>
            <person name="Walsh D."/>
            <person name="Lavine L.C."/>
        </authorList>
    </citation>
    <scope>NUCLEOTIDE SEQUENCE</scope>
</reference>
<gene>
    <name evidence="1" type="primary">TIF35_0</name>
    <name evidence="1" type="ORF">CM83_34944</name>
</gene>
<dbReference type="Pfam" id="PF14223">
    <property type="entry name" value="Retrotran_gag_2"/>
    <property type="match status" value="1"/>
</dbReference>
<dbReference type="GO" id="GO:0003743">
    <property type="term" value="F:translation initiation factor activity"/>
    <property type="evidence" value="ECO:0007669"/>
    <property type="project" value="UniProtKB-KW"/>
</dbReference>
<feature type="non-terminal residue" evidence="1">
    <location>
        <position position="169"/>
    </location>
</feature>
<keyword evidence="1" id="KW-0396">Initiation factor</keyword>